<proteinExistence type="predicted"/>
<organism evidence="2 3">
    <name type="scientific">Seminavis robusta</name>
    <dbReference type="NCBI Taxonomy" id="568900"/>
    <lineage>
        <taxon>Eukaryota</taxon>
        <taxon>Sar</taxon>
        <taxon>Stramenopiles</taxon>
        <taxon>Ochrophyta</taxon>
        <taxon>Bacillariophyta</taxon>
        <taxon>Bacillariophyceae</taxon>
        <taxon>Bacillariophycidae</taxon>
        <taxon>Naviculales</taxon>
        <taxon>Naviculaceae</taxon>
        <taxon>Seminavis</taxon>
    </lineage>
</organism>
<sequence length="630" mass="69912">MKNGKVHNDAGSHDVSQNSESESFSHEDPPRQRSGSRDYESALISLNTFFEKEPHRPGRRQFGSQIAVLPQIPIAVSTCTSSSHHCAARKGTADEAIQKKPSRNHSKDSCESAPTGTRINNTKKGNHAQHGRHHHHLKSRTTHGAAHHPEERTPVPYHTTNTQPKCTLEKCLSERAATSKTKARLQVDDTWPAGWGEEDSLMFFDTPSFEEDSRRSRSSISSSINNSHNSNRRGERRPIQRILTLDSPRSKSDHLENVNSSKVKTPLRRVKTFDNSQRRTATRLGTDKRNAIKEHSPSPSRSKSPSTKEKTTNRSNKSGSPSPSPSPKARSKIIARAAAGHKTPHSRGRHRIAAGLGRSKRNQDESSPHRSPSPSFAEESRSRSPSPLQTSNRKAQAAGSSTLILALLGEDNTSKKDQRQDISKPKETPLHKNGVDPTKIAAALERAPSINKAIADKIRNNPSLMEMFLVDGSDDNALNEKLSLIPSSHGSKTDNAVEILTKRHLHHHRRTGNHDLPPSRPQNPDPKAKDNNIHHHNMNDDSKRSATSTLVRDHGSVARHNRTETQQLQQQQQHQPQGSKRRGVRNGKHPMTMDSSQYHNDPTQHPHRRSHGPSGTSSPSTGTPRIVHVQ</sequence>
<protein>
    <submittedName>
        <fullName evidence="2">Uncharacterized protein</fullName>
    </submittedName>
</protein>
<dbReference type="EMBL" id="CAICTM010000034">
    <property type="protein sequence ID" value="CAB9498270.1"/>
    <property type="molecule type" value="Genomic_DNA"/>
</dbReference>
<feature type="compositionally biased region" description="Basic residues" evidence="1">
    <location>
        <begin position="124"/>
        <end position="141"/>
    </location>
</feature>
<reference evidence="2" key="1">
    <citation type="submission" date="2020-06" db="EMBL/GenBank/DDBJ databases">
        <authorList>
            <consortium name="Plant Systems Biology data submission"/>
        </authorList>
    </citation>
    <scope>NUCLEOTIDE SEQUENCE</scope>
    <source>
        <strain evidence="2">D6</strain>
    </source>
</reference>
<evidence type="ECO:0000313" key="2">
    <source>
        <dbReference type="EMBL" id="CAB9498270.1"/>
    </source>
</evidence>
<feature type="compositionally biased region" description="Polar residues" evidence="1">
    <location>
        <begin position="593"/>
        <end position="603"/>
    </location>
</feature>
<feature type="compositionally biased region" description="Low complexity" evidence="1">
    <location>
        <begin position="566"/>
        <end position="577"/>
    </location>
</feature>
<feature type="compositionally biased region" description="Low complexity" evidence="1">
    <location>
        <begin position="612"/>
        <end position="630"/>
    </location>
</feature>
<feature type="compositionally biased region" description="Basic residues" evidence="1">
    <location>
        <begin position="579"/>
        <end position="588"/>
    </location>
</feature>
<feature type="compositionally biased region" description="Basic and acidic residues" evidence="1">
    <location>
        <begin position="1"/>
        <end position="12"/>
    </location>
</feature>
<feature type="compositionally biased region" description="Basic and acidic residues" evidence="1">
    <location>
        <begin position="23"/>
        <end position="40"/>
    </location>
</feature>
<gene>
    <name evidence="2" type="ORF">SEMRO_34_G022030.1</name>
</gene>
<feature type="compositionally biased region" description="Basic residues" evidence="1">
    <location>
        <begin position="342"/>
        <end position="352"/>
    </location>
</feature>
<dbReference type="Proteomes" id="UP001153069">
    <property type="component" value="Unassembled WGS sequence"/>
</dbReference>
<keyword evidence="3" id="KW-1185">Reference proteome</keyword>
<dbReference type="AlphaFoldDB" id="A0A9N8DAK9"/>
<feature type="region of interest" description="Disordered" evidence="1">
    <location>
        <begin position="1"/>
        <end position="40"/>
    </location>
</feature>
<feature type="compositionally biased region" description="Low complexity" evidence="1">
    <location>
        <begin position="218"/>
        <end position="229"/>
    </location>
</feature>
<feature type="compositionally biased region" description="Basic and acidic residues" evidence="1">
    <location>
        <begin position="412"/>
        <end position="434"/>
    </location>
</feature>
<accession>A0A9N8DAK9</accession>
<evidence type="ECO:0000313" key="3">
    <source>
        <dbReference type="Proteomes" id="UP001153069"/>
    </source>
</evidence>
<feature type="compositionally biased region" description="Polar residues" evidence="1">
    <location>
        <begin position="112"/>
        <end position="123"/>
    </location>
</feature>
<comment type="caution">
    <text evidence="2">The sequence shown here is derived from an EMBL/GenBank/DDBJ whole genome shotgun (WGS) entry which is preliminary data.</text>
</comment>
<feature type="region of interest" description="Disordered" evidence="1">
    <location>
        <begin position="90"/>
        <end position="163"/>
    </location>
</feature>
<feature type="compositionally biased region" description="Basic and acidic residues" evidence="1">
    <location>
        <begin position="526"/>
        <end position="544"/>
    </location>
</feature>
<name>A0A9N8DAK9_9STRA</name>
<feature type="region of interest" description="Disordered" evidence="1">
    <location>
        <begin position="211"/>
        <end position="436"/>
    </location>
</feature>
<feature type="compositionally biased region" description="Polar residues" evidence="1">
    <location>
        <begin position="383"/>
        <end position="403"/>
    </location>
</feature>
<feature type="compositionally biased region" description="Basic and acidic residues" evidence="1">
    <location>
        <begin position="285"/>
        <end position="296"/>
    </location>
</feature>
<feature type="region of interest" description="Disordered" evidence="1">
    <location>
        <begin position="504"/>
        <end position="630"/>
    </location>
</feature>
<evidence type="ECO:0000256" key="1">
    <source>
        <dbReference type="SAM" id="MobiDB-lite"/>
    </source>
</evidence>